<feature type="transmembrane region" description="Helical" evidence="1">
    <location>
        <begin position="147"/>
        <end position="166"/>
    </location>
</feature>
<keyword evidence="1" id="KW-0472">Membrane</keyword>
<protein>
    <submittedName>
        <fullName evidence="2">Uncharacterized protein</fullName>
    </submittedName>
</protein>
<dbReference type="Proteomes" id="UP000325577">
    <property type="component" value="Linkage Group LG6"/>
</dbReference>
<evidence type="ECO:0000313" key="3">
    <source>
        <dbReference type="Proteomes" id="UP000325577"/>
    </source>
</evidence>
<organism evidence="2 3">
    <name type="scientific">Nyssa sinensis</name>
    <dbReference type="NCBI Taxonomy" id="561372"/>
    <lineage>
        <taxon>Eukaryota</taxon>
        <taxon>Viridiplantae</taxon>
        <taxon>Streptophyta</taxon>
        <taxon>Embryophyta</taxon>
        <taxon>Tracheophyta</taxon>
        <taxon>Spermatophyta</taxon>
        <taxon>Magnoliopsida</taxon>
        <taxon>eudicotyledons</taxon>
        <taxon>Gunneridae</taxon>
        <taxon>Pentapetalae</taxon>
        <taxon>asterids</taxon>
        <taxon>Cornales</taxon>
        <taxon>Nyssaceae</taxon>
        <taxon>Nyssa</taxon>
    </lineage>
</organism>
<keyword evidence="1" id="KW-1133">Transmembrane helix</keyword>
<proteinExistence type="predicted"/>
<evidence type="ECO:0000313" key="2">
    <source>
        <dbReference type="EMBL" id="KAA8519583.1"/>
    </source>
</evidence>
<reference evidence="2 3" key="1">
    <citation type="submission" date="2019-09" db="EMBL/GenBank/DDBJ databases">
        <title>A chromosome-level genome assembly of the Chinese tupelo Nyssa sinensis.</title>
        <authorList>
            <person name="Yang X."/>
            <person name="Kang M."/>
            <person name="Yang Y."/>
            <person name="Xiong H."/>
            <person name="Wang M."/>
            <person name="Zhang Z."/>
            <person name="Wang Z."/>
            <person name="Wu H."/>
            <person name="Ma T."/>
            <person name="Liu J."/>
            <person name="Xi Z."/>
        </authorList>
    </citation>
    <scope>NUCLEOTIDE SEQUENCE [LARGE SCALE GENOMIC DNA]</scope>
    <source>
        <strain evidence="2">J267</strain>
        <tissue evidence="2">Leaf</tissue>
    </source>
</reference>
<keyword evidence="3" id="KW-1185">Reference proteome</keyword>
<gene>
    <name evidence="2" type="ORF">F0562_013793</name>
</gene>
<evidence type="ECO:0000256" key="1">
    <source>
        <dbReference type="SAM" id="Phobius"/>
    </source>
</evidence>
<dbReference type="AlphaFoldDB" id="A0A5J4ZL64"/>
<name>A0A5J4ZL64_9ASTE</name>
<dbReference type="EMBL" id="CM018049">
    <property type="protein sequence ID" value="KAA8519583.1"/>
    <property type="molecule type" value="Genomic_DNA"/>
</dbReference>
<keyword evidence="1" id="KW-0812">Transmembrane</keyword>
<accession>A0A5J4ZL64</accession>
<sequence>MKRKVAPVDSVQMENVNCKYIRTNGSLPIQSNCTSNLKDTTMETKAEEGKFGCNISHLGHFSDIAEKSIEKFVSVMSSFRYSSSGSRASGLRAPLKDVDNTSTSRSTANVDFSDSSNSILYQWVLLHSIILWFHYNQRLEFDALGLFVSFVTLMINVLFMSMPLIVRFRILSAQLVSYQNKPKSSSPLGLFSSVRLIRDFEKPMPVGLHPVFLPKHVLNFENPNSLASLTIASNLVWDTWVGLIDNLLPLQPTLAYTSCILALC</sequence>
<dbReference type="OrthoDB" id="26491at2759"/>